<evidence type="ECO:0000256" key="4">
    <source>
        <dbReference type="ARBA" id="ARBA00022728"/>
    </source>
</evidence>
<evidence type="ECO:0000256" key="6">
    <source>
        <dbReference type="ARBA" id="ARBA00023187"/>
    </source>
</evidence>
<keyword evidence="4" id="KW-0747">Spliceosome</keyword>
<evidence type="ECO:0000256" key="1">
    <source>
        <dbReference type="ARBA" id="ARBA00006938"/>
    </source>
</evidence>
<dbReference type="PANTHER" id="PTHR20957">
    <property type="entry name" value="RNA-BINDING PROTEIN 48"/>
    <property type="match status" value="1"/>
</dbReference>
<gene>
    <name evidence="11" type="ORF">PAPYR_2994</name>
</gene>
<evidence type="ECO:0000256" key="3">
    <source>
        <dbReference type="ARBA" id="ARBA00022664"/>
    </source>
</evidence>
<organism evidence="11 12">
    <name type="scientific">Paratrimastix pyriformis</name>
    <dbReference type="NCBI Taxonomy" id="342808"/>
    <lineage>
        <taxon>Eukaryota</taxon>
        <taxon>Metamonada</taxon>
        <taxon>Preaxostyla</taxon>
        <taxon>Paratrimastigidae</taxon>
        <taxon>Paratrimastix</taxon>
    </lineage>
</organism>
<dbReference type="InterPro" id="IPR034264">
    <property type="entry name" value="RBM48_RRM"/>
</dbReference>
<feature type="region of interest" description="Disordered" evidence="9">
    <location>
        <begin position="205"/>
        <end position="225"/>
    </location>
</feature>
<accession>A0ABQ8USR5</accession>
<dbReference type="CDD" id="cd12442">
    <property type="entry name" value="RRM_RBM48"/>
    <property type="match status" value="1"/>
</dbReference>
<protein>
    <recommendedName>
        <fullName evidence="2">RNA-binding protein 48</fullName>
    </recommendedName>
</protein>
<dbReference type="InterPro" id="IPR035979">
    <property type="entry name" value="RBD_domain_sf"/>
</dbReference>
<evidence type="ECO:0000256" key="9">
    <source>
        <dbReference type="SAM" id="MobiDB-lite"/>
    </source>
</evidence>
<evidence type="ECO:0000259" key="10">
    <source>
        <dbReference type="PROSITE" id="PS50102"/>
    </source>
</evidence>
<dbReference type="EMBL" id="JAPMOS010000011">
    <property type="protein sequence ID" value="KAJ4460757.1"/>
    <property type="molecule type" value="Genomic_DNA"/>
</dbReference>
<feature type="region of interest" description="Disordered" evidence="9">
    <location>
        <begin position="325"/>
        <end position="396"/>
    </location>
</feature>
<dbReference type="SMART" id="SM00360">
    <property type="entry name" value="RRM"/>
    <property type="match status" value="1"/>
</dbReference>
<comment type="similarity">
    <text evidence="1">Belongs to the RBM48 family.</text>
</comment>
<evidence type="ECO:0000313" key="12">
    <source>
        <dbReference type="Proteomes" id="UP001141327"/>
    </source>
</evidence>
<comment type="function">
    <text evidence="7">As a component of the minor spliceosome, involved in the splicing of U12-type introns in pre-mRNAs.</text>
</comment>
<dbReference type="SUPFAM" id="SSF54928">
    <property type="entry name" value="RNA-binding domain, RBD"/>
    <property type="match status" value="1"/>
</dbReference>
<keyword evidence="12" id="KW-1185">Reference proteome</keyword>
<evidence type="ECO:0000256" key="8">
    <source>
        <dbReference type="PROSITE-ProRule" id="PRU00176"/>
    </source>
</evidence>
<proteinExistence type="inferred from homology"/>
<keyword evidence="6" id="KW-0508">mRNA splicing</keyword>
<dbReference type="PANTHER" id="PTHR20957:SF0">
    <property type="entry name" value="RNA-BINDING PROTEIN 48"/>
    <property type="match status" value="1"/>
</dbReference>
<sequence>MSRRRDSGEEGEKAVVYTVNEESRYITVRNVTQVAKEEDLIPLFSVFGEIDETRLLENEPTEDFTSVYWIKFQDIDSARAAKHQMDQYSLFGVQISVKYAPEFETVADTWAKITQHGARVLAGLSWPFDWLPDFQMLFVGVALEAVAQHARSQQGQGKALPALPPRPSAPPGLPIPDLPPLGFLGPHPASGPLWWSSAIVGPHPRPAALPTSSHQPTLGEGPGSFVAPVPAPAPNLGPTTCGGADDTTTEAGDRVGQGAEDATRAAIRARLLGKHPRAGRPEGEDQADPLAVCAGVSAAPLPPSDPTDPLAWCSGSAAGGRALVRSRGASSTAMTRTEAGRADQPRGPRIPLPPVLGPPRRARGGGGRGRRGDARLAHPRPRIELAAPGPPSVTRR</sequence>
<evidence type="ECO:0000256" key="7">
    <source>
        <dbReference type="ARBA" id="ARBA00035004"/>
    </source>
</evidence>
<dbReference type="InterPro" id="IPR039599">
    <property type="entry name" value="RBM48"/>
</dbReference>
<evidence type="ECO:0000256" key="2">
    <source>
        <dbReference type="ARBA" id="ARBA00015189"/>
    </source>
</evidence>
<evidence type="ECO:0000256" key="5">
    <source>
        <dbReference type="ARBA" id="ARBA00022884"/>
    </source>
</evidence>
<keyword evidence="3" id="KW-0507">mRNA processing</keyword>
<feature type="domain" description="RRM" evidence="10">
    <location>
        <begin position="24"/>
        <end position="102"/>
    </location>
</feature>
<dbReference type="InterPro" id="IPR000504">
    <property type="entry name" value="RRM_dom"/>
</dbReference>
<dbReference type="Pfam" id="PF00076">
    <property type="entry name" value="RRM_1"/>
    <property type="match status" value="1"/>
</dbReference>
<feature type="compositionally biased region" description="Pro residues" evidence="9">
    <location>
        <begin position="348"/>
        <end position="357"/>
    </location>
</feature>
<dbReference type="Gene3D" id="3.30.70.330">
    <property type="match status" value="1"/>
</dbReference>
<evidence type="ECO:0000313" key="11">
    <source>
        <dbReference type="EMBL" id="KAJ4460757.1"/>
    </source>
</evidence>
<dbReference type="PROSITE" id="PS50102">
    <property type="entry name" value="RRM"/>
    <property type="match status" value="1"/>
</dbReference>
<reference evidence="11" key="1">
    <citation type="journal article" date="2022" name="bioRxiv">
        <title>Genomics of Preaxostyla Flagellates Illuminates Evolutionary Transitions and the Path Towards Mitochondrial Loss.</title>
        <authorList>
            <person name="Novak L.V.F."/>
            <person name="Treitli S.C."/>
            <person name="Pyrih J."/>
            <person name="Halakuc P."/>
            <person name="Pipaliya S.V."/>
            <person name="Vacek V."/>
            <person name="Brzon O."/>
            <person name="Soukal P."/>
            <person name="Eme L."/>
            <person name="Dacks J.B."/>
            <person name="Karnkowska A."/>
            <person name="Elias M."/>
            <person name="Hampl V."/>
        </authorList>
    </citation>
    <scope>NUCLEOTIDE SEQUENCE</scope>
    <source>
        <strain evidence="11">RCP-MX</strain>
    </source>
</reference>
<dbReference type="Proteomes" id="UP001141327">
    <property type="component" value="Unassembled WGS sequence"/>
</dbReference>
<keyword evidence="5 8" id="KW-0694">RNA-binding</keyword>
<comment type="caution">
    <text evidence="11">The sequence shown here is derived from an EMBL/GenBank/DDBJ whole genome shotgun (WGS) entry which is preliminary data.</text>
</comment>
<dbReference type="InterPro" id="IPR012677">
    <property type="entry name" value="Nucleotide-bd_a/b_plait_sf"/>
</dbReference>
<name>A0ABQ8USR5_9EUKA</name>